<proteinExistence type="predicted"/>
<dbReference type="InterPro" id="IPR002901">
    <property type="entry name" value="MGlyc_endo_b_GlcNAc-like_dom"/>
</dbReference>
<evidence type="ECO:0000259" key="3">
    <source>
        <dbReference type="SMART" id="SM00047"/>
    </source>
</evidence>
<evidence type="ECO:0000256" key="1">
    <source>
        <dbReference type="ARBA" id="ARBA00022801"/>
    </source>
</evidence>
<gene>
    <name evidence="4" type="ORF">SAMN05421877_107122</name>
</gene>
<dbReference type="Pfam" id="PF01832">
    <property type="entry name" value="Glucosaminidase"/>
    <property type="match status" value="1"/>
</dbReference>
<feature type="signal peptide" evidence="2">
    <location>
        <begin position="1"/>
        <end position="24"/>
    </location>
</feature>
<keyword evidence="2" id="KW-0732">Signal</keyword>
<evidence type="ECO:0000313" key="4">
    <source>
        <dbReference type="EMBL" id="SEG38397.1"/>
    </source>
</evidence>
<name>A0A1H5ZRW5_9SPHI</name>
<dbReference type="RefSeq" id="WP_234993209.1">
    <property type="nucleotide sequence ID" value="NZ_CP049246.1"/>
</dbReference>
<keyword evidence="5" id="KW-1185">Reference proteome</keyword>
<dbReference type="GO" id="GO:0071973">
    <property type="term" value="P:bacterial-type flagellum-dependent cell motility"/>
    <property type="evidence" value="ECO:0007669"/>
    <property type="project" value="TreeGrafter"/>
</dbReference>
<dbReference type="Gene3D" id="1.10.530.10">
    <property type="match status" value="1"/>
</dbReference>
<sequence length="168" mass="19001">MLKHCRKILAVCILTVLTTFGLQAQDYTTRTYIEKHSPAAQKLMRETGVPASVILAVAIHESAYGNSRIARYLNNHFGIKGKNNSTKIRSAYKGYGSVLDSYRDFVGLLQRRKATKPLFDNHSSSDYKGWVKGIARSGYSETGDWSRKVISTIDRYNLEKYDEKVSLN</sequence>
<feature type="domain" description="Mannosyl-glycoprotein endo-beta-N-acetylglucosamidase-like" evidence="3">
    <location>
        <begin position="22"/>
        <end position="162"/>
    </location>
</feature>
<protein>
    <submittedName>
        <fullName evidence="4">Flagellum-specific peptidoglycan hydrolase FlgJ</fullName>
    </submittedName>
</protein>
<dbReference type="PANTHER" id="PTHR33308">
    <property type="entry name" value="PEPTIDOGLYCAN HYDROLASE FLGJ"/>
    <property type="match status" value="1"/>
</dbReference>
<keyword evidence="1 4" id="KW-0378">Hydrolase</keyword>
<dbReference type="PANTHER" id="PTHR33308:SF9">
    <property type="entry name" value="PEPTIDOGLYCAN HYDROLASE FLGJ"/>
    <property type="match status" value="1"/>
</dbReference>
<dbReference type="AlphaFoldDB" id="A0A1H5ZRW5"/>
<reference evidence="5" key="1">
    <citation type="submission" date="2016-10" db="EMBL/GenBank/DDBJ databases">
        <authorList>
            <person name="Varghese N."/>
            <person name="Submissions S."/>
        </authorList>
    </citation>
    <scope>NUCLEOTIDE SEQUENCE [LARGE SCALE GENOMIC DNA]</scope>
    <source>
        <strain evidence="5">DSM 22361</strain>
    </source>
</reference>
<evidence type="ECO:0000313" key="5">
    <source>
        <dbReference type="Proteomes" id="UP000236731"/>
    </source>
</evidence>
<dbReference type="SUPFAM" id="SSF53955">
    <property type="entry name" value="Lysozyme-like"/>
    <property type="match status" value="1"/>
</dbReference>
<dbReference type="EMBL" id="FNUT01000007">
    <property type="protein sequence ID" value="SEG38397.1"/>
    <property type="molecule type" value="Genomic_DNA"/>
</dbReference>
<dbReference type="SMART" id="SM00047">
    <property type="entry name" value="LYZ2"/>
    <property type="match status" value="1"/>
</dbReference>
<organism evidence="4 5">
    <name type="scientific">Sphingobacterium lactis</name>
    <dbReference type="NCBI Taxonomy" id="797291"/>
    <lineage>
        <taxon>Bacteria</taxon>
        <taxon>Pseudomonadati</taxon>
        <taxon>Bacteroidota</taxon>
        <taxon>Sphingobacteriia</taxon>
        <taxon>Sphingobacteriales</taxon>
        <taxon>Sphingobacteriaceae</taxon>
        <taxon>Sphingobacterium</taxon>
    </lineage>
</organism>
<dbReference type="InterPro" id="IPR051056">
    <property type="entry name" value="Glycosyl_Hydrolase_73"/>
</dbReference>
<evidence type="ECO:0000256" key="2">
    <source>
        <dbReference type="SAM" id="SignalP"/>
    </source>
</evidence>
<accession>A0A1H5ZRW5</accession>
<dbReference type="InterPro" id="IPR023346">
    <property type="entry name" value="Lysozyme-like_dom_sf"/>
</dbReference>
<dbReference type="Proteomes" id="UP000236731">
    <property type="component" value="Unassembled WGS sequence"/>
</dbReference>
<feature type="chain" id="PRO_5009291891" evidence="2">
    <location>
        <begin position="25"/>
        <end position="168"/>
    </location>
</feature>
<dbReference type="GO" id="GO:0004040">
    <property type="term" value="F:amidase activity"/>
    <property type="evidence" value="ECO:0007669"/>
    <property type="project" value="InterPro"/>
</dbReference>